<name>A0A6M3LHH4_9ZZZZ</name>
<organism evidence="1">
    <name type="scientific">viral metagenome</name>
    <dbReference type="NCBI Taxonomy" id="1070528"/>
    <lineage>
        <taxon>unclassified sequences</taxon>
        <taxon>metagenomes</taxon>
        <taxon>organismal metagenomes</taxon>
    </lineage>
</organism>
<evidence type="ECO:0000313" key="1">
    <source>
        <dbReference type="EMBL" id="QJA94717.1"/>
    </source>
</evidence>
<dbReference type="EMBL" id="MT143255">
    <property type="protein sequence ID" value="QJA94717.1"/>
    <property type="molecule type" value="Genomic_DNA"/>
</dbReference>
<proteinExistence type="predicted"/>
<protein>
    <submittedName>
        <fullName evidence="1">Uncharacterized protein</fullName>
    </submittedName>
</protein>
<reference evidence="1" key="1">
    <citation type="submission" date="2020-03" db="EMBL/GenBank/DDBJ databases">
        <title>The deep terrestrial virosphere.</title>
        <authorList>
            <person name="Holmfeldt K."/>
            <person name="Nilsson E."/>
            <person name="Simone D."/>
            <person name="Lopez-Fernandez M."/>
            <person name="Wu X."/>
            <person name="de Brujin I."/>
            <person name="Lundin D."/>
            <person name="Andersson A."/>
            <person name="Bertilsson S."/>
            <person name="Dopson M."/>
        </authorList>
    </citation>
    <scope>NUCLEOTIDE SEQUENCE</scope>
    <source>
        <strain evidence="1">MM415B03777</strain>
    </source>
</reference>
<dbReference type="AlphaFoldDB" id="A0A6M3LHH4"/>
<sequence length="251" mass="28352">MIMEFSLSKAREQNGKRPLVEGTIERPYINEQGEPEALIPAALTLEEVKPSFDEYLERVSLFEKSAEDLEVKDDETREQAANLAAGAKKISKAVDARRKEVIAPAESFVKSVNAFCRKFTDRLSTAAGIAGRKELDYINLQEMKRREQERLALEATAKLQKQINKEAAKKHIEPIQVAAPVVPEMQTTARTESGVTSFTVKTWEVEVVSENEVPREFCSSDMRKLREAVKNGVRDVAGCRIYEKVEIRHRS</sequence>
<gene>
    <name evidence="1" type="ORF">MM415B03777_0007</name>
</gene>
<accession>A0A6M3LHH4</accession>